<dbReference type="WBParaSite" id="HPLM_0001105301-mRNA-1">
    <property type="protein sequence ID" value="HPLM_0001105301-mRNA-1"/>
    <property type="gene ID" value="HPLM_0001105301"/>
</dbReference>
<dbReference type="OMA" id="RCCTHYV"/>
<keyword evidence="1" id="KW-0732">Signal</keyword>
<evidence type="ECO:0000256" key="1">
    <source>
        <dbReference type="SAM" id="SignalP"/>
    </source>
</evidence>
<gene>
    <name evidence="2" type="ORF">HPLM_LOCUS11045</name>
</gene>
<dbReference type="Proteomes" id="UP000268014">
    <property type="component" value="Unassembled WGS sequence"/>
</dbReference>
<sequence length="120" mass="12692">MGGMSSFALCVLLATMALSLADCGCGAKCAIYTDPAKCTRCCTATVKRSLSSSSISRRSHRFLLPQMVGNPIRVPMWLAAAAYSYSPSSSSSKTHPLISKCSAGTVLISCRTLFLTLNCQ</sequence>
<evidence type="ECO:0000313" key="4">
    <source>
        <dbReference type="WBParaSite" id="HPLM_0001105301-mRNA-1"/>
    </source>
</evidence>
<keyword evidence="3" id="KW-1185">Reference proteome</keyword>
<reference evidence="4" key="1">
    <citation type="submission" date="2017-02" db="UniProtKB">
        <authorList>
            <consortium name="WormBaseParasite"/>
        </authorList>
    </citation>
    <scope>IDENTIFICATION</scope>
</reference>
<protein>
    <submittedName>
        <fullName evidence="4">Secreted protein</fullName>
    </submittedName>
</protein>
<feature type="signal peptide" evidence="1">
    <location>
        <begin position="1"/>
        <end position="21"/>
    </location>
</feature>
<evidence type="ECO:0000313" key="2">
    <source>
        <dbReference type="EMBL" id="VDO41850.1"/>
    </source>
</evidence>
<feature type="chain" id="PRO_5043123752" evidence="1">
    <location>
        <begin position="22"/>
        <end position="120"/>
    </location>
</feature>
<reference evidence="2 3" key="2">
    <citation type="submission" date="2018-11" db="EMBL/GenBank/DDBJ databases">
        <authorList>
            <consortium name="Pathogen Informatics"/>
        </authorList>
    </citation>
    <scope>NUCLEOTIDE SEQUENCE [LARGE SCALE GENOMIC DNA]</scope>
    <source>
        <strain evidence="2 3">MHpl1</strain>
    </source>
</reference>
<evidence type="ECO:0000313" key="3">
    <source>
        <dbReference type="Proteomes" id="UP000268014"/>
    </source>
</evidence>
<accession>A0A0N4WJ76</accession>
<proteinExistence type="predicted"/>
<name>A0A0N4WJ76_HAEPC</name>
<dbReference type="AlphaFoldDB" id="A0A0N4WJ76"/>
<organism evidence="4">
    <name type="scientific">Haemonchus placei</name>
    <name type="common">Barber's pole worm</name>
    <dbReference type="NCBI Taxonomy" id="6290"/>
    <lineage>
        <taxon>Eukaryota</taxon>
        <taxon>Metazoa</taxon>
        <taxon>Ecdysozoa</taxon>
        <taxon>Nematoda</taxon>
        <taxon>Chromadorea</taxon>
        <taxon>Rhabditida</taxon>
        <taxon>Rhabditina</taxon>
        <taxon>Rhabditomorpha</taxon>
        <taxon>Strongyloidea</taxon>
        <taxon>Trichostrongylidae</taxon>
        <taxon>Haemonchus</taxon>
    </lineage>
</organism>
<dbReference type="OrthoDB" id="5856122at2759"/>
<dbReference type="EMBL" id="UZAF01017457">
    <property type="protein sequence ID" value="VDO41850.1"/>
    <property type="molecule type" value="Genomic_DNA"/>
</dbReference>